<gene>
    <name evidence="1" type="ORF">Bequi_02210</name>
</gene>
<reference evidence="1" key="1">
    <citation type="submission" date="2022-02" db="EMBL/GenBank/DDBJ databases">
        <authorList>
            <person name="Lee M."/>
            <person name="Kim S.-J."/>
            <person name="Jung M.-Y."/>
        </authorList>
    </citation>
    <scope>NUCLEOTIDE SEQUENCE</scope>
    <source>
        <strain evidence="1">JHP9</strain>
    </source>
</reference>
<name>A0ABT0QXI6_9MICO</name>
<proteinExistence type="predicted"/>
<evidence type="ECO:0008006" key="3">
    <source>
        <dbReference type="Google" id="ProtNLM"/>
    </source>
</evidence>
<organism evidence="1 2">
    <name type="scientific">Brachybacterium equifaecis</name>
    <dbReference type="NCBI Taxonomy" id="2910770"/>
    <lineage>
        <taxon>Bacteria</taxon>
        <taxon>Bacillati</taxon>
        <taxon>Actinomycetota</taxon>
        <taxon>Actinomycetes</taxon>
        <taxon>Micrococcales</taxon>
        <taxon>Dermabacteraceae</taxon>
        <taxon>Brachybacterium</taxon>
    </lineage>
</organism>
<comment type="caution">
    <text evidence="1">The sequence shown here is derived from an EMBL/GenBank/DDBJ whole genome shotgun (WGS) entry which is preliminary data.</text>
</comment>
<evidence type="ECO:0000313" key="1">
    <source>
        <dbReference type="EMBL" id="MCL6422214.1"/>
    </source>
</evidence>
<protein>
    <recommendedName>
        <fullName evidence="3">DUF5655 domain-containing protein</fullName>
    </recommendedName>
</protein>
<dbReference type="RefSeq" id="WP_249736368.1">
    <property type="nucleotide sequence ID" value="NZ_JAKNCJ010000001.1"/>
</dbReference>
<keyword evidence="2" id="KW-1185">Reference proteome</keyword>
<sequence length="188" mass="21073">MSAPRGSWREMVQWCDHLVLQRTGESAETWAERARDAGVLDEAALKEWMRERGIEGYAASAVHWRVVGYPASFLQDADELLEAQYADRPHLRPIADALLAWAEERGAQVQLRKTFASLMGRRKFAQVGASTKSAVDVHLRVARRLGGVVEVVRAQADDPFDQRIRLRSLEDLTDEVFAALEAARSESA</sequence>
<evidence type="ECO:0000313" key="2">
    <source>
        <dbReference type="Proteomes" id="UP001203761"/>
    </source>
</evidence>
<dbReference type="Proteomes" id="UP001203761">
    <property type="component" value="Unassembled WGS sequence"/>
</dbReference>
<dbReference type="EMBL" id="JAKNCJ010000001">
    <property type="protein sequence ID" value="MCL6422214.1"/>
    <property type="molecule type" value="Genomic_DNA"/>
</dbReference>
<accession>A0ABT0QXI6</accession>